<evidence type="ECO:0000256" key="1">
    <source>
        <dbReference type="ARBA" id="ARBA00010875"/>
    </source>
</evidence>
<accession>A0A1M5PKN5</accession>
<dbReference type="InterPro" id="IPR020549">
    <property type="entry name" value="YbeY_CS"/>
</dbReference>
<feature type="binding site" evidence="7">
    <location>
        <position position="138"/>
    </location>
    <ligand>
        <name>Zn(2+)</name>
        <dbReference type="ChEBI" id="CHEBI:29105"/>
        <note>catalytic</note>
    </ligand>
</feature>
<evidence type="ECO:0000256" key="4">
    <source>
        <dbReference type="ARBA" id="ARBA00022759"/>
    </source>
</evidence>
<dbReference type="InterPro" id="IPR023091">
    <property type="entry name" value="MetalPrtase_cat_dom_sf_prd"/>
</dbReference>
<keyword evidence="3 7" id="KW-0479">Metal-binding</keyword>
<evidence type="ECO:0000256" key="3">
    <source>
        <dbReference type="ARBA" id="ARBA00022723"/>
    </source>
</evidence>
<dbReference type="PANTHER" id="PTHR46986:SF1">
    <property type="entry name" value="ENDORIBONUCLEASE YBEY, CHLOROPLASTIC"/>
    <property type="match status" value="1"/>
</dbReference>
<name>A0A1M5PKN5_9RHOB</name>
<dbReference type="PANTHER" id="PTHR46986">
    <property type="entry name" value="ENDORIBONUCLEASE YBEY, CHLOROPLASTIC"/>
    <property type="match status" value="1"/>
</dbReference>
<dbReference type="STRING" id="1508389.SAMN05444003_1700"/>
<dbReference type="Proteomes" id="UP000184074">
    <property type="component" value="Unassembled WGS sequence"/>
</dbReference>
<dbReference type="GO" id="GO:0006364">
    <property type="term" value="P:rRNA processing"/>
    <property type="evidence" value="ECO:0007669"/>
    <property type="project" value="UniProtKB-UniRule"/>
</dbReference>
<evidence type="ECO:0000256" key="7">
    <source>
        <dbReference type="HAMAP-Rule" id="MF_00009"/>
    </source>
</evidence>
<sequence>MSVDCIIEDRRWAEANIVQIAVAAYQSTMRHLGYDPDQFEIGLLACDDEKIAELNIQFRDKPVPTNVLSWPSEERGAEVEGAKPEPVIQMMQGDTFLGDVAIAYDTCAKEAAESDKPLKSHATHLLVHGTLHLLGYDHERDGDATLMEGLETQILETMGIADPYAQ</sequence>
<dbReference type="Gene3D" id="3.40.390.30">
    <property type="entry name" value="Metalloproteases ('zincins'), catalytic domain"/>
    <property type="match status" value="1"/>
</dbReference>
<feature type="binding site" evidence="7">
    <location>
        <position position="132"/>
    </location>
    <ligand>
        <name>Zn(2+)</name>
        <dbReference type="ChEBI" id="CHEBI:29105"/>
        <note>catalytic</note>
    </ligand>
</feature>
<keyword evidence="5 7" id="KW-0378">Hydrolase</keyword>
<dbReference type="PROSITE" id="PS01306">
    <property type="entry name" value="UPF0054"/>
    <property type="match status" value="1"/>
</dbReference>
<dbReference type="EC" id="3.1.-.-" evidence="7"/>
<proteinExistence type="inferred from homology"/>
<evidence type="ECO:0000313" key="8">
    <source>
        <dbReference type="EMBL" id="SHH02354.1"/>
    </source>
</evidence>
<dbReference type="Pfam" id="PF02130">
    <property type="entry name" value="YbeY"/>
    <property type="match status" value="1"/>
</dbReference>
<evidence type="ECO:0000256" key="5">
    <source>
        <dbReference type="ARBA" id="ARBA00022801"/>
    </source>
</evidence>
<dbReference type="GO" id="GO:0008270">
    <property type="term" value="F:zinc ion binding"/>
    <property type="evidence" value="ECO:0007669"/>
    <property type="project" value="UniProtKB-UniRule"/>
</dbReference>
<keyword evidence="9" id="KW-1185">Reference proteome</keyword>
<dbReference type="RefSeq" id="WP_072900516.1">
    <property type="nucleotide sequence ID" value="NZ_FQXB01000002.1"/>
</dbReference>
<dbReference type="NCBIfam" id="TIGR00043">
    <property type="entry name" value="rRNA maturation RNase YbeY"/>
    <property type="match status" value="1"/>
</dbReference>
<evidence type="ECO:0000256" key="2">
    <source>
        <dbReference type="ARBA" id="ARBA00022722"/>
    </source>
</evidence>
<dbReference type="GO" id="GO:0005737">
    <property type="term" value="C:cytoplasm"/>
    <property type="evidence" value="ECO:0007669"/>
    <property type="project" value="UniProtKB-SubCell"/>
</dbReference>
<dbReference type="HAMAP" id="MF_00009">
    <property type="entry name" value="Endoribonucl_YbeY"/>
    <property type="match status" value="1"/>
</dbReference>
<dbReference type="SUPFAM" id="SSF55486">
    <property type="entry name" value="Metalloproteases ('zincins'), catalytic domain"/>
    <property type="match status" value="1"/>
</dbReference>
<dbReference type="GO" id="GO:0004222">
    <property type="term" value="F:metalloendopeptidase activity"/>
    <property type="evidence" value="ECO:0007669"/>
    <property type="project" value="InterPro"/>
</dbReference>
<comment type="subcellular location">
    <subcellularLocation>
        <location evidence="7">Cytoplasm</location>
    </subcellularLocation>
</comment>
<dbReference type="EMBL" id="FQXB01000002">
    <property type="protein sequence ID" value="SHH02354.1"/>
    <property type="molecule type" value="Genomic_DNA"/>
</dbReference>
<keyword evidence="4 7" id="KW-0255">Endonuclease</keyword>
<comment type="similarity">
    <text evidence="1 7">Belongs to the endoribonuclease YbeY family.</text>
</comment>
<reference evidence="8 9" key="1">
    <citation type="submission" date="2016-11" db="EMBL/GenBank/DDBJ databases">
        <authorList>
            <person name="Jaros S."/>
            <person name="Januszkiewicz K."/>
            <person name="Wedrychowicz H."/>
        </authorList>
    </citation>
    <scope>NUCLEOTIDE SEQUENCE [LARGE SCALE GENOMIC DNA]</scope>
    <source>
        <strain evidence="8 9">DSM 28715</strain>
    </source>
</reference>
<comment type="cofactor">
    <cofactor evidence="7">
        <name>Zn(2+)</name>
        <dbReference type="ChEBI" id="CHEBI:29105"/>
    </cofactor>
    <text evidence="7">Binds 1 zinc ion.</text>
</comment>
<comment type="function">
    <text evidence="7">Single strand-specific metallo-endoribonuclease involved in late-stage 70S ribosome quality control and in maturation of the 3' terminus of the 16S rRNA.</text>
</comment>
<dbReference type="GO" id="GO:0004521">
    <property type="term" value="F:RNA endonuclease activity"/>
    <property type="evidence" value="ECO:0007669"/>
    <property type="project" value="UniProtKB-UniRule"/>
</dbReference>
<gene>
    <name evidence="7" type="primary">ybeY</name>
    <name evidence="8" type="ORF">SAMN05444003_1700</name>
</gene>
<keyword evidence="6 7" id="KW-0862">Zinc</keyword>
<evidence type="ECO:0000256" key="6">
    <source>
        <dbReference type="ARBA" id="ARBA00022833"/>
    </source>
</evidence>
<keyword evidence="7" id="KW-0963">Cytoplasm</keyword>
<organism evidence="8 9">
    <name type="scientific">Cognatiyoonia sediminum</name>
    <dbReference type="NCBI Taxonomy" id="1508389"/>
    <lineage>
        <taxon>Bacteria</taxon>
        <taxon>Pseudomonadati</taxon>
        <taxon>Pseudomonadota</taxon>
        <taxon>Alphaproteobacteria</taxon>
        <taxon>Rhodobacterales</taxon>
        <taxon>Paracoccaceae</taxon>
        <taxon>Cognatiyoonia</taxon>
    </lineage>
</organism>
<dbReference type="InterPro" id="IPR002036">
    <property type="entry name" value="YbeY"/>
</dbReference>
<keyword evidence="7" id="KW-0690">Ribosome biogenesis</keyword>
<dbReference type="AlphaFoldDB" id="A0A1M5PKN5"/>
<protein>
    <recommendedName>
        <fullName evidence="7">Endoribonuclease YbeY</fullName>
        <ecNumber evidence="7">3.1.-.-</ecNumber>
    </recommendedName>
</protein>
<dbReference type="OrthoDB" id="9807740at2"/>
<evidence type="ECO:0000313" key="9">
    <source>
        <dbReference type="Proteomes" id="UP000184074"/>
    </source>
</evidence>
<feature type="binding site" evidence="7">
    <location>
        <position position="128"/>
    </location>
    <ligand>
        <name>Zn(2+)</name>
        <dbReference type="ChEBI" id="CHEBI:29105"/>
        <note>catalytic</note>
    </ligand>
</feature>
<keyword evidence="7" id="KW-0698">rRNA processing</keyword>
<keyword evidence="2 7" id="KW-0540">Nuclease</keyword>